<accession>A0A9P9FBQ2</accession>
<proteinExistence type="predicted"/>
<evidence type="ECO:0000313" key="3">
    <source>
        <dbReference type="Proteomes" id="UP000717696"/>
    </source>
</evidence>
<keyword evidence="1" id="KW-0472">Membrane</keyword>
<feature type="transmembrane region" description="Helical" evidence="1">
    <location>
        <begin position="20"/>
        <end position="39"/>
    </location>
</feature>
<dbReference type="Proteomes" id="UP000717696">
    <property type="component" value="Unassembled WGS sequence"/>
</dbReference>
<gene>
    <name evidence="2" type="ORF">B0J13DRAFT_174393</name>
</gene>
<dbReference type="AlphaFoldDB" id="A0A9P9FBQ2"/>
<evidence type="ECO:0000256" key="1">
    <source>
        <dbReference type="SAM" id="Phobius"/>
    </source>
</evidence>
<name>A0A9P9FBQ2_9HYPO</name>
<reference evidence="2" key="1">
    <citation type="journal article" date="2021" name="Nat. Commun.">
        <title>Genetic determinants of endophytism in the Arabidopsis root mycobiome.</title>
        <authorList>
            <person name="Mesny F."/>
            <person name="Miyauchi S."/>
            <person name="Thiergart T."/>
            <person name="Pickel B."/>
            <person name="Atanasova L."/>
            <person name="Karlsson M."/>
            <person name="Huettel B."/>
            <person name="Barry K.W."/>
            <person name="Haridas S."/>
            <person name="Chen C."/>
            <person name="Bauer D."/>
            <person name="Andreopoulos W."/>
            <person name="Pangilinan J."/>
            <person name="LaButti K."/>
            <person name="Riley R."/>
            <person name="Lipzen A."/>
            <person name="Clum A."/>
            <person name="Drula E."/>
            <person name="Henrissat B."/>
            <person name="Kohler A."/>
            <person name="Grigoriev I.V."/>
            <person name="Martin F.M."/>
            <person name="Hacquard S."/>
        </authorList>
    </citation>
    <scope>NUCLEOTIDE SEQUENCE</scope>
    <source>
        <strain evidence="2">MPI-CAGE-AT-0021</strain>
    </source>
</reference>
<comment type="caution">
    <text evidence="2">The sequence shown here is derived from an EMBL/GenBank/DDBJ whole genome shotgun (WGS) entry which is preliminary data.</text>
</comment>
<organism evidence="2 3">
    <name type="scientific">Dactylonectria estremocensis</name>
    <dbReference type="NCBI Taxonomy" id="1079267"/>
    <lineage>
        <taxon>Eukaryota</taxon>
        <taxon>Fungi</taxon>
        <taxon>Dikarya</taxon>
        <taxon>Ascomycota</taxon>
        <taxon>Pezizomycotina</taxon>
        <taxon>Sordariomycetes</taxon>
        <taxon>Hypocreomycetidae</taxon>
        <taxon>Hypocreales</taxon>
        <taxon>Nectriaceae</taxon>
        <taxon>Dactylonectria</taxon>
    </lineage>
</organism>
<keyword evidence="3" id="KW-1185">Reference proteome</keyword>
<keyword evidence="1" id="KW-0812">Transmembrane</keyword>
<evidence type="ECO:0000313" key="2">
    <source>
        <dbReference type="EMBL" id="KAH7157602.1"/>
    </source>
</evidence>
<protein>
    <submittedName>
        <fullName evidence="2">Uncharacterized protein</fullName>
    </submittedName>
</protein>
<keyword evidence="1" id="KW-1133">Transmembrane helix</keyword>
<dbReference type="EMBL" id="JAGMUU010000003">
    <property type="protein sequence ID" value="KAH7157602.1"/>
    <property type="molecule type" value="Genomic_DNA"/>
</dbReference>
<sequence>MWKIKPWPCISLINVRSFSFEVSLILPTLALCHNLLYQYSLSFPMAVLAVSQAELIALMQMVSWVFWTSKKQRVMSKSNPCTVYPRVTTPPIARWQHSLPPAKCRCKRRTFCKRPSSSTSRLARAVRDMSVLAVRSHS</sequence>
<feature type="transmembrane region" description="Helical" evidence="1">
    <location>
        <begin position="45"/>
        <end position="67"/>
    </location>
</feature>